<protein>
    <submittedName>
        <fullName evidence="1">Uncharacterized protein</fullName>
    </submittedName>
</protein>
<sequence length="42" mass="4535">MADHSIGIVGDRLSVLPLPVLERNGIKYNDKSEIVANSASRV</sequence>
<dbReference type="EMBL" id="ADGK01000111">
    <property type="protein sequence ID" value="EFE23209.1"/>
    <property type="molecule type" value="Genomic_DNA"/>
</dbReference>
<dbReference type="Proteomes" id="UP000003692">
    <property type="component" value="Unassembled WGS sequence"/>
</dbReference>
<reference evidence="1 2" key="1">
    <citation type="submission" date="2010-02" db="EMBL/GenBank/DDBJ databases">
        <authorList>
            <person name="Weinstock G."/>
            <person name="Sodergren E."/>
            <person name="Clifton S."/>
            <person name="Fulton L."/>
            <person name="Fulton B."/>
            <person name="Courtney L."/>
            <person name="Fronick C."/>
            <person name="Harrison M."/>
            <person name="Strong C."/>
            <person name="Farmer C."/>
            <person name="Delahaunty K."/>
            <person name="Markovic C."/>
            <person name="Hall O."/>
            <person name="Minx P."/>
            <person name="Tomlinson C."/>
            <person name="Mitreva M."/>
            <person name="Nelson J."/>
            <person name="Hou S."/>
            <person name="Wollam A."/>
            <person name="Pepin K.H."/>
            <person name="Johnson M."/>
            <person name="Bhonagiri V."/>
            <person name="Zhang X."/>
            <person name="Suruliraj S."/>
            <person name="Warren W."/>
            <person name="Chinwalla A."/>
            <person name="Mardis E.R."/>
            <person name="Wilson R.K."/>
        </authorList>
    </citation>
    <scope>NUCLEOTIDE SEQUENCE [LARGE SCALE GENOMIC DNA]</scope>
    <source>
        <strain evidence="1 2">ATCC 23685</strain>
    </source>
</reference>
<proteinExistence type="predicted"/>
<comment type="caution">
    <text evidence="1">The sequence shown here is derived from an EMBL/GenBank/DDBJ whole genome shotgun (WGS) entry which is preliminary data.</text>
</comment>
<accession>D4F4U1</accession>
<gene>
    <name evidence="1" type="ORF">EDWATA_01768</name>
</gene>
<evidence type="ECO:0000313" key="2">
    <source>
        <dbReference type="Proteomes" id="UP000003692"/>
    </source>
</evidence>
<dbReference type="AlphaFoldDB" id="D4F4U1"/>
<organism evidence="1 2">
    <name type="scientific">Edwardsiella tarda ATCC 23685</name>
    <dbReference type="NCBI Taxonomy" id="500638"/>
    <lineage>
        <taxon>Bacteria</taxon>
        <taxon>Pseudomonadati</taxon>
        <taxon>Pseudomonadota</taxon>
        <taxon>Gammaproteobacteria</taxon>
        <taxon>Enterobacterales</taxon>
        <taxon>Hafniaceae</taxon>
        <taxon>Edwardsiella</taxon>
    </lineage>
</organism>
<name>D4F4U1_EDWTA</name>
<evidence type="ECO:0000313" key="1">
    <source>
        <dbReference type="EMBL" id="EFE23209.1"/>
    </source>
</evidence>
<dbReference type="HOGENOM" id="CLU_3250718_0_0_6"/>